<dbReference type="EMBL" id="JAOYFB010000004">
    <property type="protein sequence ID" value="KAK4013479.1"/>
    <property type="molecule type" value="Genomic_DNA"/>
</dbReference>
<protein>
    <submittedName>
        <fullName evidence="1">Uncharacterized protein</fullName>
    </submittedName>
</protein>
<name>A0ABQ9ZLZ0_9CRUS</name>
<comment type="caution">
    <text evidence="1">The sequence shown here is derived from an EMBL/GenBank/DDBJ whole genome shotgun (WGS) entry which is preliminary data.</text>
</comment>
<accession>A0ABQ9ZLZ0</accession>
<gene>
    <name evidence="1" type="ORF">OUZ56_026034</name>
</gene>
<keyword evidence="2" id="KW-1185">Reference proteome</keyword>
<evidence type="ECO:0000313" key="2">
    <source>
        <dbReference type="Proteomes" id="UP001234178"/>
    </source>
</evidence>
<reference evidence="1 2" key="1">
    <citation type="journal article" date="2023" name="Nucleic Acids Res.">
        <title>The hologenome of Daphnia magna reveals possible DNA methylation and microbiome-mediated evolution of the host genome.</title>
        <authorList>
            <person name="Chaturvedi A."/>
            <person name="Li X."/>
            <person name="Dhandapani V."/>
            <person name="Marshall H."/>
            <person name="Kissane S."/>
            <person name="Cuenca-Cambronero M."/>
            <person name="Asole G."/>
            <person name="Calvet F."/>
            <person name="Ruiz-Romero M."/>
            <person name="Marangio P."/>
            <person name="Guigo R."/>
            <person name="Rago D."/>
            <person name="Mirbahai L."/>
            <person name="Eastwood N."/>
            <person name="Colbourne J.K."/>
            <person name="Zhou J."/>
            <person name="Mallon E."/>
            <person name="Orsini L."/>
        </authorList>
    </citation>
    <scope>NUCLEOTIDE SEQUENCE [LARGE SCALE GENOMIC DNA]</scope>
    <source>
        <strain evidence="1">LRV0_1</strain>
    </source>
</reference>
<proteinExistence type="predicted"/>
<sequence length="143" mass="16333">MADRDIAGLQESCYPHSAREQVINAYPHCFTNAPWGFKISFCGLKPCLFRDKLGRQQQLLSKNSKDLLGIRSLIVQVSCLGKAFVCSNRILTWLVAENVKGNTPTLGYTLSIPKQMLFQQRYCSIFQLDPLEKTFCEWNLVIR</sequence>
<organism evidence="1 2">
    <name type="scientific">Daphnia magna</name>
    <dbReference type="NCBI Taxonomy" id="35525"/>
    <lineage>
        <taxon>Eukaryota</taxon>
        <taxon>Metazoa</taxon>
        <taxon>Ecdysozoa</taxon>
        <taxon>Arthropoda</taxon>
        <taxon>Crustacea</taxon>
        <taxon>Branchiopoda</taxon>
        <taxon>Diplostraca</taxon>
        <taxon>Cladocera</taxon>
        <taxon>Anomopoda</taxon>
        <taxon>Daphniidae</taxon>
        <taxon>Daphnia</taxon>
    </lineage>
</organism>
<dbReference type="Proteomes" id="UP001234178">
    <property type="component" value="Unassembled WGS sequence"/>
</dbReference>
<evidence type="ECO:0000313" key="1">
    <source>
        <dbReference type="EMBL" id="KAK4013479.1"/>
    </source>
</evidence>